<name>A0A6J6N0Q6_9ZZZZ</name>
<reference evidence="1" key="1">
    <citation type="submission" date="2020-05" db="EMBL/GenBank/DDBJ databases">
        <authorList>
            <person name="Chiriac C."/>
            <person name="Salcher M."/>
            <person name="Ghai R."/>
            <person name="Kavagutti S V."/>
        </authorList>
    </citation>
    <scope>NUCLEOTIDE SEQUENCE</scope>
</reference>
<dbReference type="AlphaFoldDB" id="A0A6J6N0Q6"/>
<evidence type="ECO:0000313" key="1">
    <source>
        <dbReference type="EMBL" id="CAB4679722.1"/>
    </source>
</evidence>
<sequence>MQHALFVVDDDLRCAEVEQSLEAIVAVDHATVEIVEVAGGETTTIELHHWAQFWWDHRHDIENHCLWIIDPTTAFVALVERRNNLQTLDGLLAALCAERLAAAFWWIDGLAKLDLFDIEIDAIDELLDAVCTRATLEVIAVTIAQFAP</sequence>
<organism evidence="1">
    <name type="scientific">freshwater metagenome</name>
    <dbReference type="NCBI Taxonomy" id="449393"/>
    <lineage>
        <taxon>unclassified sequences</taxon>
        <taxon>metagenomes</taxon>
        <taxon>ecological metagenomes</taxon>
    </lineage>
</organism>
<gene>
    <name evidence="1" type="ORF">UFOPK2366_00117</name>
</gene>
<proteinExistence type="predicted"/>
<accession>A0A6J6N0Q6</accession>
<protein>
    <submittedName>
        <fullName evidence="1">Unannotated protein</fullName>
    </submittedName>
</protein>
<dbReference type="EMBL" id="CAEZXM010000011">
    <property type="protein sequence ID" value="CAB4679722.1"/>
    <property type="molecule type" value="Genomic_DNA"/>
</dbReference>